<name>A0ACC0VYF7_9STRA</name>
<comment type="caution">
    <text evidence="1">The sequence shown here is derived from an EMBL/GenBank/DDBJ whole genome shotgun (WGS) entry which is preliminary data.</text>
</comment>
<organism evidence="1 2">
    <name type="scientific">Peronosclerospora sorghi</name>
    <dbReference type="NCBI Taxonomy" id="230839"/>
    <lineage>
        <taxon>Eukaryota</taxon>
        <taxon>Sar</taxon>
        <taxon>Stramenopiles</taxon>
        <taxon>Oomycota</taxon>
        <taxon>Peronosporomycetes</taxon>
        <taxon>Peronosporales</taxon>
        <taxon>Peronosporaceae</taxon>
        <taxon>Peronosclerospora</taxon>
    </lineage>
</organism>
<protein>
    <submittedName>
        <fullName evidence="1">Uncharacterized protein</fullName>
    </submittedName>
</protein>
<accession>A0ACC0VYF7</accession>
<dbReference type="Proteomes" id="UP001163321">
    <property type="component" value="Chromosome 6"/>
</dbReference>
<evidence type="ECO:0000313" key="1">
    <source>
        <dbReference type="EMBL" id="KAI9910773.1"/>
    </source>
</evidence>
<dbReference type="EMBL" id="CM047585">
    <property type="protein sequence ID" value="KAI9910773.1"/>
    <property type="molecule type" value="Genomic_DNA"/>
</dbReference>
<reference evidence="1 2" key="1">
    <citation type="journal article" date="2022" name="bioRxiv">
        <title>The genome of the oomycete Peronosclerospora sorghi, a cosmopolitan pathogen of maize and sorghum, is inflated with dispersed pseudogenes.</title>
        <authorList>
            <person name="Fletcher K."/>
            <person name="Martin F."/>
            <person name="Isakeit T."/>
            <person name="Cavanaugh K."/>
            <person name="Magill C."/>
            <person name="Michelmore R."/>
        </authorList>
    </citation>
    <scope>NUCLEOTIDE SEQUENCE [LARGE SCALE GENOMIC DNA]</scope>
    <source>
        <strain evidence="1">P6</strain>
    </source>
</reference>
<gene>
    <name evidence="1" type="ORF">PsorP6_010609</name>
</gene>
<sequence>MVCDSFAIGSHVITASRRTSPSVWLLFRGDCSDSRRSRVALERLATYQTPDHDLELTTATLDGAGNPNNGTPNLNRNRIGEVAEVSEQVETIIKEALQEIPFPRLLEALDLAVM</sequence>
<proteinExistence type="predicted"/>
<keyword evidence="2" id="KW-1185">Reference proteome</keyword>
<evidence type="ECO:0000313" key="2">
    <source>
        <dbReference type="Proteomes" id="UP001163321"/>
    </source>
</evidence>